<feature type="compositionally biased region" description="Basic and acidic residues" evidence="2">
    <location>
        <begin position="371"/>
        <end position="380"/>
    </location>
</feature>
<dbReference type="STRING" id="32507.ENSNBRP00000017337"/>
<keyword evidence="1" id="KW-0677">Repeat</keyword>
<name>A0A3Q4HJP4_NEOBR</name>
<dbReference type="GO" id="GO:0098609">
    <property type="term" value="P:cell-cell adhesion"/>
    <property type="evidence" value="ECO:0007669"/>
    <property type="project" value="InterPro"/>
</dbReference>
<evidence type="ECO:0000256" key="2">
    <source>
        <dbReference type="SAM" id="MobiDB-lite"/>
    </source>
</evidence>
<dbReference type="PANTHER" id="PTHR10372">
    <property type="entry name" value="PLAKOPHILLIN-RELATED"/>
    <property type="match status" value="1"/>
</dbReference>
<dbReference type="GeneTree" id="ENSGT00940000159515"/>
<evidence type="ECO:0000256" key="1">
    <source>
        <dbReference type="ARBA" id="ARBA00022737"/>
    </source>
</evidence>
<accession>A0A3Q4HJP4</accession>
<dbReference type="OMA" id="SAAHYAM"/>
<organism evidence="3 4">
    <name type="scientific">Neolamprologus brichardi</name>
    <name type="common">Fairy cichlid</name>
    <name type="synonym">Lamprologus brichardi</name>
    <dbReference type="NCBI Taxonomy" id="32507"/>
    <lineage>
        <taxon>Eukaryota</taxon>
        <taxon>Metazoa</taxon>
        <taxon>Chordata</taxon>
        <taxon>Craniata</taxon>
        <taxon>Vertebrata</taxon>
        <taxon>Euteleostomi</taxon>
        <taxon>Actinopterygii</taxon>
        <taxon>Neopterygii</taxon>
        <taxon>Teleostei</taxon>
        <taxon>Neoteleostei</taxon>
        <taxon>Acanthomorphata</taxon>
        <taxon>Ovalentaria</taxon>
        <taxon>Cichlomorphae</taxon>
        <taxon>Cichliformes</taxon>
        <taxon>Cichlidae</taxon>
        <taxon>African cichlids</taxon>
        <taxon>Pseudocrenilabrinae</taxon>
        <taxon>Lamprologini</taxon>
        <taxon>Neolamprologus</taxon>
    </lineage>
</organism>
<dbReference type="GO" id="GO:0005886">
    <property type="term" value="C:plasma membrane"/>
    <property type="evidence" value="ECO:0007669"/>
    <property type="project" value="TreeGrafter"/>
</dbReference>
<dbReference type="GO" id="GO:0005912">
    <property type="term" value="C:adherens junction"/>
    <property type="evidence" value="ECO:0007669"/>
    <property type="project" value="TreeGrafter"/>
</dbReference>
<dbReference type="Gene3D" id="1.25.10.10">
    <property type="entry name" value="Leucine-rich Repeat Variant"/>
    <property type="match status" value="1"/>
</dbReference>
<dbReference type="InterPro" id="IPR028435">
    <property type="entry name" value="Plakophilin/d_Catenin"/>
</dbReference>
<dbReference type="AlphaFoldDB" id="A0A3Q4HJP4"/>
<dbReference type="GO" id="GO:0005634">
    <property type="term" value="C:nucleus"/>
    <property type="evidence" value="ECO:0007669"/>
    <property type="project" value="TreeGrafter"/>
</dbReference>
<dbReference type="InterPro" id="IPR016024">
    <property type="entry name" value="ARM-type_fold"/>
</dbReference>
<dbReference type="GO" id="GO:0005737">
    <property type="term" value="C:cytoplasm"/>
    <property type="evidence" value="ECO:0007669"/>
    <property type="project" value="TreeGrafter"/>
</dbReference>
<evidence type="ECO:0000313" key="4">
    <source>
        <dbReference type="Proteomes" id="UP000261580"/>
    </source>
</evidence>
<sequence length="719" mass="78513">MSTVGSEHVFLTALQPNTSVSTYALPSEIKVGNGGSVSDDSAKARRVQQQIQMRLAEKSTLPRQNGSTSHYAMSGKHQRVFKSLSHGVTPTLSHCSAFPIESCCASSRSAAPDMAGFQRMSMRSGGPGYAVGGGGGGFYQEEMRVGTMKRMDPEISTHSMQPIPMQMRGWAVDNSDAGSLVSERDGTYGRSYAQSAVNGYTSQMMQGGGSSGFQSTMRRSLSGTLTRGGGVPPGGTEIVQQQSFKGPAHRTISRITNRNRMSVGSMSGTMQQTAGGNIYGGGGDTVDGGFMMSTMSGSQGNLRMQRQGTMSQKLMTKKRSNSMPKCPFLFVRICAGILWNLSSKENLKEKLAKATLSTLTQKILTPLSKNEMGRTGHTDSDTEIPPESPSETEIFCNATGCLRNLSSVNEKTRRSMRETIGLVESLVNYITACLKTNRADDKGVENSVCILRNLSYQLYGELPSSVLARIEPNRDQDNGLGESIGCFTPQSRKTKTVSMSPNGMEWLWHPDILKVYHELLKKCEANSNTREAAAGALQNITAGDKRWPAVLSDMALDKERMLPTILDIVPRSAKDAELRSLTGFLRNLSRHTDNKDEMAKKTVNTLVDKLPMDGKQKFPSSESVVNICGVFNNLVTGSMSAARDIAQFDGLTKLMGIYDSRGSSLENNKASTAAATVLSNMYHYKKLHRQNDMCLFYRQQSFVLVVFRWMMSVIFECKP</sequence>
<dbReference type="InterPro" id="IPR011989">
    <property type="entry name" value="ARM-like"/>
</dbReference>
<dbReference type="SUPFAM" id="SSF48371">
    <property type="entry name" value="ARM repeat"/>
    <property type="match status" value="1"/>
</dbReference>
<proteinExistence type="predicted"/>
<keyword evidence="4" id="KW-1185">Reference proteome</keyword>
<dbReference type="PANTHER" id="PTHR10372:SF1">
    <property type="entry name" value="PLAKOPHILIN-3"/>
    <property type="match status" value="1"/>
</dbReference>
<dbReference type="Bgee" id="ENSNBRG00000013379">
    <property type="expression patterns" value="Expressed in zone of skin and 2 other cell types or tissues"/>
</dbReference>
<protein>
    <submittedName>
        <fullName evidence="3">Plakophilin 3a</fullName>
    </submittedName>
</protein>
<reference evidence="3" key="1">
    <citation type="submission" date="2025-08" db="UniProtKB">
        <authorList>
            <consortium name="Ensembl"/>
        </authorList>
    </citation>
    <scope>IDENTIFICATION</scope>
</reference>
<dbReference type="Proteomes" id="UP000261580">
    <property type="component" value="Unassembled WGS sequence"/>
</dbReference>
<feature type="region of interest" description="Disordered" evidence="2">
    <location>
        <begin position="370"/>
        <end position="390"/>
    </location>
</feature>
<reference evidence="3" key="2">
    <citation type="submission" date="2025-09" db="UniProtKB">
        <authorList>
            <consortium name="Ensembl"/>
        </authorList>
    </citation>
    <scope>IDENTIFICATION</scope>
</reference>
<dbReference type="Ensembl" id="ENSNBRT00000017803.1">
    <property type="protein sequence ID" value="ENSNBRP00000017337.1"/>
    <property type="gene ID" value="ENSNBRG00000013379.1"/>
</dbReference>
<evidence type="ECO:0000313" key="3">
    <source>
        <dbReference type="Ensembl" id="ENSNBRP00000017337.1"/>
    </source>
</evidence>